<dbReference type="GO" id="GO:0016020">
    <property type="term" value="C:membrane"/>
    <property type="evidence" value="ECO:0007669"/>
    <property type="project" value="UniProtKB-SubCell"/>
</dbReference>
<dbReference type="PROSITE" id="PS01309">
    <property type="entry name" value="UPF0057"/>
    <property type="match status" value="1"/>
</dbReference>
<evidence type="ECO:0000313" key="9">
    <source>
        <dbReference type="Proteomes" id="UP000636709"/>
    </source>
</evidence>
<protein>
    <submittedName>
        <fullName evidence="8">Uncharacterized protein</fullName>
    </submittedName>
</protein>
<reference evidence="8" key="1">
    <citation type="submission" date="2020-07" db="EMBL/GenBank/DDBJ databases">
        <title>Genome sequence and genetic diversity analysis of an under-domesticated orphan crop, white fonio (Digitaria exilis).</title>
        <authorList>
            <person name="Bennetzen J.L."/>
            <person name="Chen S."/>
            <person name="Ma X."/>
            <person name="Wang X."/>
            <person name="Yssel A.E.J."/>
            <person name="Chaluvadi S.R."/>
            <person name="Johnson M."/>
            <person name="Gangashetty P."/>
            <person name="Hamidou F."/>
            <person name="Sanogo M.D."/>
            <person name="Zwaenepoel A."/>
            <person name="Wallace J."/>
            <person name="Van De Peer Y."/>
            <person name="Van Deynze A."/>
        </authorList>
    </citation>
    <scope>NUCLEOTIDE SEQUENCE</scope>
    <source>
        <tissue evidence="8">Leaves</tissue>
    </source>
</reference>
<keyword evidence="5 7" id="KW-0472">Membrane</keyword>
<evidence type="ECO:0000256" key="7">
    <source>
        <dbReference type="SAM" id="Phobius"/>
    </source>
</evidence>
<dbReference type="AlphaFoldDB" id="A0A835ART3"/>
<feature type="compositionally biased region" description="Polar residues" evidence="6">
    <location>
        <begin position="210"/>
        <end position="220"/>
    </location>
</feature>
<comment type="similarity">
    <text evidence="2">Belongs to the UPF0057 (PMP3) family.</text>
</comment>
<gene>
    <name evidence="8" type="ORF">HU200_056037</name>
</gene>
<name>A0A835ART3_9POAL</name>
<evidence type="ECO:0000256" key="3">
    <source>
        <dbReference type="ARBA" id="ARBA00022692"/>
    </source>
</evidence>
<feature type="transmembrane region" description="Helical" evidence="7">
    <location>
        <begin position="274"/>
        <end position="296"/>
    </location>
</feature>
<evidence type="ECO:0000256" key="6">
    <source>
        <dbReference type="SAM" id="MobiDB-lite"/>
    </source>
</evidence>
<evidence type="ECO:0000256" key="1">
    <source>
        <dbReference type="ARBA" id="ARBA00004370"/>
    </source>
</evidence>
<sequence>MGRATTGALSHVLGVLHGHGQVGSGRLREEELRCPLIGTNYRTDHKRIELLLDDKRLDRLYRESDRPSQGVRPSGVDVVGRVLGQPASLRTPSMAVEITMDGKGDWKRLGFEDKSKNLLSFCRISYRAQPAKPDRLAITFGRQQVATTTEQDAHRLTPRRSKPQQVLCPLSSSSLCRIQSTWQPGRPLVHLPSDLLAVFLHPPPVPIPTTSSLPSINQPKLRTGEESNKPKKLSSWIDQEEDMAGGKATCIDILVAIVVPPLGVFLKHGCGHEFWICLFLTFLGYIPGIIYAVYAITKY</sequence>
<dbReference type="PANTHER" id="PTHR21659:SF120">
    <property type="entry name" value="HYDROPHOBIC PROTEIN LTI6B"/>
    <property type="match status" value="1"/>
</dbReference>
<dbReference type="InterPro" id="IPR000612">
    <property type="entry name" value="PMP3"/>
</dbReference>
<dbReference type="Pfam" id="PF01679">
    <property type="entry name" value="Pmp3"/>
    <property type="match status" value="1"/>
</dbReference>
<dbReference type="EMBL" id="JACEFO010002380">
    <property type="protein sequence ID" value="KAF8662451.1"/>
    <property type="molecule type" value="Genomic_DNA"/>
</dbReference>
<dbReference type="PANTHER" id="PTHR21659">
    <property type="entry name" value="HYDROPHOBIC PROTEIN RCI2 LOW TEMPERATURE AND SALT RESPONSIVE PROTEIN LTI6 -RELATED"/>
    <property type="match status" value="1"/>
</dbReference>
<dbReference type="OrthoDB" id="2802411at2759"/>
<feature type="region of interest" description="Disordered" evidence="6">
    <location>
        <begin position="210"/>
        <end position="233"/>
    </location>
</feature>
<comment type="subcellular location">
    <subcellularLocation>
        <location evidence="1">Membrane</location>
    </subcellularLocation>
</comment>
<keyword evidence="4 7" id="KW-1133">Transmembrane helix</keyword>
<comment type="caution">
    <text evidence="8">The sequence shown here is derived from an EMBL/GenBank/DDBJ whole genome shotgun (WGS) entry which is preliminary data.</text>
</comment>
<keyword evidence="9" id="KW-1185">Reference proteome</keyword>
<evidence type="ECO:0000313" key="8">
    <source>
        <dbReference type="EMBL" id="KAF8662451.1"/>
    </source>
</evidence>
<evidence type="ECO:0000256" key="2">
    <source>
        <dbReference type="ARBA" id="ARBA00009530"/>
    </source>
</evidence>
<organism evidence="8 9">
    <name type="scientific">Digitaria exilis</name>
    <dbReference type="NCBI Taxonomy" id="1010633"/>
    <lineage>
        <taxon>Eukaryota</taxon>
        <taxon>Viridiplantae</taxon>
        <taxon>Streptophyta</taxon>
        <taxon>Embryophyta</taxon>
        <taxon>Tracheophyta</taxon>
        <taxon>Spermatophyta</taxon>
        <taxon>Magnoliopsida</taxon>
        <taxon>Liliopsida</taxon>
        <taxon>Poales</taxon>
        <taxon>Poaceae</taxon>
        <taxon>PACMAD clade</taxon>
        <taxon>Panicoideae</taxon>
        <taxon>Panicodae</taxon>
        <taxon>Paniceae</taxon>
        <taxon>Anthephorinae</taxon>
        <taxon>Digitaria</taxon>
    </lineage>
</organism>
<evidence type="ECO:0000256" key="4">
    <source>
        <dbReference type="ARBA" id="ARBA00022989"/>
    </source>
</evidence>
<accession>A0A835ART3</accession>
<dbReference type="Proteomes" id="UP000636709">
    <property type="component" value="Unassembled WGS sequence"/>
</dbReference>
<proteinExistence type="inferred from homology"/>
<evidence type="ECO:0000256" key="5">
    <source>
        <dbReference type="ARBA" id="ARBA00023136"/>
    </source>
</evidence>
<keyword evidence="3 7" id="KW-0812">Transmembrane</keyword>